<feature type="compositionally biased region" description="Basic and acidic residues" evidence="1">
    <location>
        <begin position="308"/>
        <end position="319"/>
    </location>
</feature>
<dbReference type="EMBL" id="JBCGBO010000024">
    <property type="protein sequence ID" value="KAK9182684.1"/>
    <property type="molecule type" value="Genomic_DNA"/>
</dbReference>
<keyword evidence="2" id="KW-1133">Transmembrane helix</keyword>
<sequence>MVCCILLHWSSEFSGFNSFLLLTTGSFSLYTFLGFLSLFTFLSNFPQSIHRLSHRLHLKSLHILSLSQFQMANFIASSSPRLLAASMNIIFNDGTYFDYDDMEAHVMQRLATARYFHEREMQRYPGLNASQVIDSSSAANASLTLPTYTNLPNFCHGSSHSDLLISVIRSIDMLNLPHLILILTEIALLNPGICSKLKSPIIFHISLPPDNLRRPSPSEIFSFSEFVKSKWSAASASLKERLLSRNTSVKELSKDVECEMSAGIAGVAKMNERLDLASKCRISAPSSVNKGPNGSNSKKTYASLGTAHEGRERLSRADPAEAQTNLGRPQSLAAGPMNTMILLIHSA</sequence>
<evidence type="ECO:0000313" key="3">
    <source>
        <dbReference type="EMBL" id="KAK9182684.1"/>
    </source>
</evidence>
<name>A0AAP0LRC1_9ROSI</name>
<evidence type="ECO:0000313" key="4">
    <source>
        <dbReference type="Proteomes" id="UP001428341"/>
    </source>
</evidence>
<evidence type="ECO:0000256" key="2">
    <source>
        <dbReference type="SAM" id="Phobius"/>
    </source>
</evidence>
<keyword evidence="2" id="KW-0812">Transmembrane</keyword>
<reference evidence="3 4" key="1">
    <citation type="submission" date="2024-05" db="EMBL/GenBank/DDBJ databases">
        <title>Haplotype-resolved chromosome-level genome assembly of Huyou (Citrus changshanensis).</title>
        <authorList>
            <person name="Miao C."/>
            <person name="Chen W."/>
            <person name="Wu Y."/>
            <person name="Wang L."/>
            <person name="Zhao S."/>
            <person name="Grierson D."/>
            <person name="Xu C."/>
            <person name="Chen K."/>
        </authorList>
    </citation>
    <scope>NUCLEOTIDE SEQUENCE [LARGE SCALE GENOMIC DNA]</scope>
    <source>
        <strain evidence="3">01-14</strain>
        <tissue evidence="3">Leaf</tissue>
    </source>
</reference>
<keyword evidence="4" id="KW-1185">Reference proteome</keyword>
<comment type="caution">
    <text evidence="3">The sequence shown here is derived from an EMBL/GenBank/DDBJ whole genome shotgun (WGS) entry which is preliminary data.</text>
</comment>
<keyword evidence="2" id="KW-0472">Membrane</keyword>
<feature type="region of interest" description="Disordered" evidence="1">
    <location>
        <begin position="285"/>
        <end position="329"/>
    </location>
</feature>
<proteinExistence type="predicted"/>
<evidence type="ECO:0000256" key="1">
    <source>
        <dbReference type="SAM" id="MobiDB-lite"/>
    </source>
</evidence>
<gene>
    <name evidence="3" type="ORF">WN944_025830</name>
</gene>
<dbReference type="AlphaFoldDB" id="A0AAP0LRC1"/>
<dbReference type="Proteomes" id="UP001428341">
    <property type="component" value="Unassembled WGS sequence"/>
</dbReference>
<feature type="transmembrane region" description="Helical" evidence="2">
    <location>
        <begin position="19"/>
        <end position="42"/>
    </location>
</feature>
<organism evidence="3 4">
    <name type="scientific">Citrus x changshan-huyou</name>
    <dbReference type="NCBI Taxonomy" id="2935761"/>
    <lineage>
        <taxon>Eukaryota</taxon>
        <taxon>Viridiplantae</taxon>
        <taxon>Streptophyta</taxon>
        <taxon>Embryophyta</taxon>
        <taxon>Tracheophyta</taxon>
        <taxon>Spermatophyta</taxon>
        <taxon>Magnoliopsida</taxon>
        <taxon>eudicotyledons</taxon>
        <taxon>Gunneridae</taxon>
        <taxon>Pentapetalae</taxon>
        <taxon>rosids</taxon>
        <taxon>malvids</taxon>
        <taxon>Sapindales</taxon>
        <taxon>Rutaceae</taxon>
        <taxon>Aurantioideae</taxon>
        <taxon>Citrus</taxon>
    </lineage>
</organism>
<protein>
    <submittedName>
        <fullName evidence="3">Uncharacterized protein</fullName>
    </submittedName>
</protein>
<accession>A0AAP0LRC1</accession>
<feature type="compositionally biased region" description="Polar residues" evidence="1">
    <location>
        <begin position="285"/>
        <end position="300"/>
    </location>
</feature>